<reference evidence="4 5" key="1">
    <citation type="submission" date="2017-11" db="EMBL/GenBank/DDBJ databases">
        <title>Genomic Encyclopedia of Archaeal and Bacterial Type Strains, Phase II (KMG-II): From Individual Species to Whole Genera.</title>
        <authorList>
            <person name="Goeker M."/>
        </authorList>
    </citation>
    <scope>NUCLEOTIDE SEQUENCE [LARGE SCALE GENOMIC DNA]</scope>
    <source>
        <strain evidence="4 5">DSM 27393</strain>
    </source>
</reference>
<dbReference type="SUPFAM" id="SSF51215">
    <property type="entry name" value="Regulatory protein AraC"/>
    <property type="match status" value="1"/>
</dbReference>
<dbReference type="Proteomes" id="UP000228758">
    <property type="component" value="Unassembled WGS sequence"/>
</dbReference>
<keyword evidence="1" id="KW-0238">DNA-binding</keyword>
<name>A0A2M9CFG7_9MICO</name>
<dbReference type="GO" id="GO:0003677">
    <property type="term" value="F:DNA binding"/>
    <property type="evidence" value="ECO:0007669"/>
    <property type="project" value="UniProtKB-KW"/>
</dbReference>
<keyword evidence="4" id="KW-0413">Isomerase</keyword>
<evidence type="ECO:0000313" key="5">
    <source>
        <dbReference type="Proteomes" id="UP000228758"/>
    </source>
</evidence>
<accession>A0A2M9CFG7</accession>
<dbReference type="GO" id="GO:0016853">
    <property type="term" value="F:isomerase activity"/>
    <property type="evidence" value="ECO:0007669"/>
    <property type="project" value="UniProtKB-KW"/>
</dbReference>
<evidence type="ECO:0000256" key="1">
    <source>
        <dbReference type="ARBA" id="ARBA00023125"/>
    </source>
</evidence>
<dbReference type="InterPro" id="IPR037923">
    <property type="entry name" value="HTH-like"/>
</dbReference>
<dbReference type="InterPro" id="IPR014710">
    <property type="entry name" value="RmlC-like_jellyroll"/>
</dbReference>
<dbReference type="InterPro" id="IPR003313">
    <property type="entry name" value="AraC-bd"/>
</dbReference>
<dbReference type="GO" id="GO:0006355">
    <property type="term" value="P:regulation of DNA-templated transcription"/>
    <property type="evidence" value="ECO:0007669"/>
    <property type="project" value="InterPro"/>
</dbReference>
<dbReference type="OrthoDB" id="9794183at2"/>
<evidence type="ECO:0000256" key="2">
    <source>
        <dbReference type="SAM" id="MobiDB-lite"/>
    </source>
</evidence>
<dbReference type="RefSeq" id="WP_157802180.1">
    <property type="nucleotide sequence ID" value="NZ_PGFF01000001.1"/>
</dbReference>
<gene>
    <name evidence="4" type="ORF">CLV46_0208</name>
</gene>
<keyword evidence="5" id="KW-1185">Reference proteome</keyword>
<dbReference type="AlphaFoldDB" id="A0A2M9CFG7"/>
<sequence length="130" mass="14354">MPVYRPGQWHSPENKPEWSDIAAIGRFSVPVDGGRFERHFHDDHEVWFISGGKAKVFSDGEEHYVQAGDFVLTRAGDVHDVLEVYETLTGFFLETGMPAGGRTGHLHETEADAAGHDVPAAPLPADFPTR</sequence>
<protein>
    <submittedName>
        <fullName evidence="4">Mannose-6-phosphate isomerase-like protein (Cupin superfamily)</fullName>
    </submittedName>
</protein>
<proteinExistence type="predicted"/>
<evidence type="ECO:0000313" key="4">
    <source>
        <dbReference type="EMBL" id="PJJ70686.1"/>
    </source>
</evidence>
<comment type="caution">
    <text evidence="4">The sequence shown here is derived from an EMBL/GenBank/DDBJ whole genome shotgun (WGS) entry which is preliminary data.</text>
</comment>
<dbReference type="Pfam" id="PF02311">
    <property type="entry name" value="AraC_binding"/>
    <property type="match status" value="1"/>
</dbReference>
<evidence type="ECO:0000259" key="3">
    <source>
        <dbReference type="Pfam" id="PF02311"/>
    </source>
</evidence>
<dbReference type="Gene3D" id="2.60.120.10">
    <property type="entry name" value="Jelly Rolls"/>
    <property type="match status" value="1"/>
</dbReference>
<organism evidence="4 5">
    <name type="scientific">Diaminobutyricimonas aerilata</name>
    <dbReference type="NCBI Taxonomy" id="1162967"/>
    <lineage>
        <taxon>Bacteria</taxon>
        <taxon>Bacillati</taxon>
        <taxon>Actinomycetota</taxon>
        <taxon>Actinomycetes</taxon>
        <taxon>Micrococcales</taxon>
        <taxon>Microbacteriaceae</taxon>
        <taxon>Diaminobutyricimonas</taxon>
    </lineage>
</organism>
<feature type="region of interest" description="Disordered" evidence="2">
    <location>
        <begin position="111"/>
        <end position="130"/>
    </location>
</feature>
<feature type="domain" description="AraC-type arabinose-binding/dimerisation" evidence="3">
    <location>
        <begin position="33"/>
        <end position="80"/>
    </location>
</feature>
<dbReference type="EMBL" id="PGFF01000001">
    <property type="protein sequence ID" value="PJJ70686.1"/>
    <property type="molecule type" value="Genomic_DNA"/>
</dbReference>